<sequence>MQRTLLLFLFLCSTIALGQKSDKKKDSLPDGWKSKGLMELLFSQSAFNNDWQGGGTSNVAGNFNVNWDLNYKRNKLTWDSKLTAILGLAATKDQVYVRKTTDRLELNSLVGSRIENSKWYYSGLFNFRTQMAPGYEFFDRQVLNDAGEVTETVQDRKLITTTFSPAYLQLGPGFLWKKSNDFKVNLAPATARFIFVNSRFTTVNENDPAAIEAYEPFFGVEANENVRFELGASVSAYHKEEFFENIVFENTLNLYADYLENTKNVDIDYTLNVAMQVNKYIITNLAVQLIYDENAISGLQVREVLGVGLKYAFLEWKS</sequence>
<keyword evidence="3" id="KW-1185">Reference proteome</keyword>
<proteinExistence type="predicted"/>
<dbReference type="AlphaFoldDB" id="A0A0A2GVF2"/>
<dbReference type="KEGG" id="ddo:I597_0971"/>
<organism evidence="2 3">
    <name type="scientific">Dokdonia donghaensis DSW-1</name>
    <dbReference type="NCBI Taxonomy" id="1300343"/>
    <lineage>
        <taxon>Bacteria</taxon>
        <taxon>Pseudomonadati</taxon>
        <taxon>Bacteroidota</taxon>
        <taxon>Flavobacteriia</taxon>
        <taxon>Flavobacteriales</taxon>
        <taxon>Flavobacteriaceae</taxon>
        <taxon>Dokdonia</taxon>
    </lineage>
</organism>
<dbReference type="PATRIC" id="fig|1300343.5.peg.979"/>
<feature type="signal peptide" evidence="1">
    <location>
        <begin position="1"/>
        <end position="18"/>
    </location>
</feature>
<evidence type="ECO:0000313" key="2">
    <source>
        <dbReference type="EMBL" id="KGO07217.1"/>
    </source>
</evidence>
<feature type="chain" id="PRO_5001999315" description="DUF3078 domain-containing protein" evidence="1">
    <location>
        <begin position="19"/>
        <end position="318"/>
    </location>
</feature>
<dbReference type="RefSeq" id="WP_035327030.1">
    <property type="nucleotide sequence ID" value="NZ_CP015125.1"/>
</dbReference>
<evidence type="ECO:0000256" key="1">
    <source>
        <dbReference type="SAM" id="SignalP"/>
    </source>
</evidence>
<dbReference type="Proteomes" id="UP000030140">
    <property type="component" value="Unassembled WGS sequence"/>
</dbReference>
<dbReference type="OrthoDB" id="1495718at2"/>
<dbReference type="Pfam" id="PF11276">
    <property type="entry name" value="DUF3078"/>
    <property type="match status" value="1"/>
</dbReference>
<comment type="caution">
    <text evidence="2">The sequence shown here is derived from an EMBL/GenBank/DDBJ whole genome shotgun (WGS) entry which is preliminary data.</text>
</comment>
<name>A0A0A2GVF2_9FLAO</name>
<accession>A0A0A2GVF2</accession>
<reference evidence="2 3" key="1">
    <citation type="submission" date="2014-10" db="EMBL/GenBank/DDBJ databases">
        <title>Draft genome sequence of the proteorhodopsin-containing marine bacterium Dokdonia donghaensis.</title>
        <authorList>
            <person name="Gomez-Consarnau L."/>
            <person name="Gonzalez J.M."/>
            <person name="Riedel T."/>
            <person name="Jaenicke S."/>
            <person name="Wagner-Doebler I."/>
            <person name="Fuhrman J.A."/>
        </authorList>
    </citation>
    <scope>NUCLEOTIDE SEQUENCE [LARGE SCALE GENOMIC DNA]</scope>
    <source>
        <strain evidence="2 3">DSW-1</strain>
    </source>
</reference>
<evidence type="ECO:0008006" key="4">
    <source>
        <dbReference type="Google" id="ProtNLM"/>
    </source>
</evidence>
<protein>
    <recommendedName>
        <fullName evidence="4">DUF3078 domain-containing protein</fullName>
    </recommendedName>
</protein>
<evidence type="ECO:0000313" key="3">
    <source>
        <dbReference type="Proteomes" id="UP000030140"/>
    </source>
</evidence>
<gene>
    <name evidence="2" type="ORF">NV36_10490</name>
</gene>
<keyword evidence="1" id="KW-0732">Signal</keyword>
<dbReference type="InterPro" id="IPR021428">
    <property type="entry name" value="DUF3078"/>
</dbReference>
<dbReference type="EMBL" id="JSAQ01000001">
    <property type="protein sequence ID" value="KGO07217.1"/>
    <property type="molecule type" value="Genomic_DNA"/>
</dbReference>